<reference evidence="2" key="1">
    <citation type="submission" date="2020-07" db="EMBL/GenBank/DDBJ databases">
        <title>Methanobacterium. sp. MethCan genome.</title>
        <authorList>
            <person name="Postec A."/>
            <person name="Quemeneur M."/>
        </authorList>
    </citation>
    <scope>NUCLEOTIDE SEQUENCE</scope>
    <source>
        <strain evidence="2">MethCAN</strain>
    </source>
</reference>
<dbReference type="Pfam" id="PF25211">
    <property type="entry name" value="DUF7839"/>
    <property type="match status" value="1"/>
</dbReference>
<dbReference type="Proteomes" id="UP000681041">
    <property type="component" value="Chromosome"/>
</dbReference>
<dbReference type="PANTHER" id="PTHR43704">
    <property type="entry name" value="BSR5907 PROTEIN"/>
    <property type="match status" value="1"/>
</dbReference>
<dbReference type="EMBL" id="CP058560">
    <property type="protein sequence ID" value="QUH24105.1"/>
    <property type="molecule type" value="Genomic_DNA"/>
</dbReference>
<dbReference type="AlphaFoldDB" id="A0A8T8K952"/>
<keyword evidence="3" id="KW-1185">Reference proteome</keyword>
<accession>A0A8T8K952</accession>
<protein>
    <submittedName>
        <fullName evidence="2">Winged helix-turn-helix transcriptional regulator</fullName>
    </submittedName>
</protein>
<dbReference type="PIRSF" id="PIRSF004955">
    <property type="entry name" value="HTH_arch"/>
    <property type="match status" value="1"/>
</dbReference>
<dbReference type="Gene3D" id="1.10.10.10">
    <property type="entry name" value="Winged helix-like DNA-binding domain superfamily/Winged helix DNA-binding domain"/>
    <property type="match status" value="1"/>
</dbReference>
<dbReference type="RefSeq" id="WP_211533062.1">
    <property type="nucleotide sequence ID" value="NZ_CP058560.1"/>
</dbReference>
<dbReference type="InterPro" id="IPR057161">
    <property type="entry name" value="DUF7839"/>
</dbReference>
<dbReference type="OrthoDB" id="56502at2157"/>
<dbReference type="GO" id="GO:0003700">
    <property type="term" value="F:DNA-binding transcription factor activity"/>
    <property type="evidence" value="ECO:0007669"/>
    <property type="project" value="InterPro"/>
</dbReference>
<dbReference type="InterPro" id="IPR012318">
    <property type="entry name" value="HTH_CRP"/>
</dbReference>
<dbReference type="InterPro" id="IPR036388">
    <property type="entry name" value="WH-like_DNA-bd_sf"/>
</dbReference>
<dbReference type="KEGG" id="meme:HYG87_10240"/>
<dbReference type="GO" id="GO:0003677">
    <property type="term" value="F:DNA binding"/>
    <property type="evidence" value="ECO:0007669"/>
    <property type="project" value="InterPro"/>
</dbReference>
<evidence type="ECO:0000313" key="2">
    <source>
        <dbReference type="EMBL" id="QUH24105.1"/>
    </source>
</evidence>
<sequence length="264" mass="29171">MKIFKKRGEMTHFQILAEIAKQEPHLRQKDIADELGITVQAVSENLKSLLDAGFVESGTGRSPYKITKRGIDKLKKQALDLRKYSETVLDTMNTYKSIWPAIASENLNSGDRVGLFMDDGTLYATKASTSAQGEVLNDAQKGEDVALMGLEGIIELKTGKVVILNLPTIQEGGSRATDLEKIKKIYHMGFDRVGIMGTVSRAVADKLDIKVDFEFATPYSTLAATKRGLNVLVFAVGKMNRSITNKLEEEGIHYSLEDVKKDIN</sequence>
<dbReference type="GeneID" id="64821147"/>
<dbReference type="InterPro" id="IPR000835">
    <property type="entry name" value="HTH_MarR-typ"/>
</dbReference>
<dbReference type="SUPFAM" id="SSF46785">
    <property type="entry name" value="Winged helix' DNA-binding domain"/>
    <property type="match status" value="1"/>
</dbReference>
<proteinExistence type="predicted"/>
<evidence type="ECO:0000313" key="3">
    <source>
        <dbReference type="Proteomes" id="UP000681041"/>
    </source>
</evidence>
<dbReference type="InterPro" id="IPR036390">
    <property type="entry name" value="WH_DNA-bd_sf"/>
</dbReference>
<gene>
    <name evidence="2" type="ORF">HYG87_10240</name>
</gene>
<name>A0A8T8K952_9EURY</name>
<dbReference type="Pfam" id="PF12802">
    <property type="entry name" value="MarR_2"/>
    <property type="match status" value="1"/>
</dbReference>
<dbReference type="SMART" id="SM00419">
    <property type="entry name" value="HTH_CRP"/>
    <property type="match status" value="1"/>
</dbReference>
<evidence type="ECO:0000259" key="1">
    <source>
        <dbReference type="SMART" id="SM00419"/>
    </source>
</evidence>
<dbReference type="InterPro" id="IPR012015">
    <property type="entry name" value="UCP_HTH_arc"/>
</dbReference>
<dbReference type="PANTHER" id="PTHR43704:SF2">
    <property type="entry name" value="HTH CRP-TYPE DOMAIN-CONTAINING PROTEIN"/>
    <property type="match status" value="1"/>
</dbReference>
<dbReference type="CDD" id="cd00092">
    <property type="entry name" value="HTH_CRP"/>
    <property type="match status" value="1"/>
</dbReference>
<feature type="domain" description="HTH crp-type" evidence="1">
    <location>
        <begin position="18"/>
        <end position="68"/>
    </location>
</feature>
<organism evidence="2 3">
    <name type="scientific">Methanobacterium alkalithermotolerans</name>
    <dbReference type="NCBI Taxonomy" id="2731220"/>
    <lineage>
        <taxon>Archaea</taxon>
        <taxon>Methanobacteriati</taxon>
        <taxon>Methanobacteriota</taxon>
        <taxon>Methanomada group</taxon>
        <taxon>Methanobacteria</taxon>
        <taxon>Methanobacteriales</taxon>
        <taxon>Methanobacteriaceae</taxon>
        <taxon>Methanobacterium</taxon>
    </lineage>
</organism>